<dbReference type="AlphaFoldDB" id="A0A9X4RJI3"/>
<dbReference type="PANTHER" id="PTHR43420">
    <property type="entry name" value="ACETYLTRANSFERASE"/>
    <property type="match status" value="1"/>
</dbReference>
<dbReference type="InterPro" id="IPR056935">
    <property type="entry name" value="Rv0428c-like_C"/>
</dbReference>
<dbReference type="GO" id="GO:0016747">
    <property type="term" value="F:acyltransferase activity, transferring groups other than amino-acyl groups"/>
    <property type="evidence" value="ECO:0007669"/>
    <property type="project" value="InterPro"/>
</dbReference>
<proteinExistence type="predicted"/>
<organism evidence="4 5">
    <name type="scientific">Pseudanabaena catenata USMAC16</name>
    <dbReference type="NCBI Taxonomy" id="1855837"/>
    <lineage>
        <taxon>Bacteria</taxon>
        <taxon>Bacillati</taxon>
        <taxon>Cyanobacteriota</taxon>
        <taxon>Cyanophyceae</taxon>
        <taxon>Pseudanabaenales</taxon>
        <taxon>Pseudanabaenaceae</taxon>
        <taxon>Pseudanabaena</taxon>
    </lineage>
</organism>
<dbReference type="Proteomes" id="UP001152872">
    <property type="component" value="Unassembled WGS sequence"/>
</dbReference>
<dbReference type="RefSeq" id="WP_009628194.1">
    <property type="nucleotide sequence ID" value="NZ_VBTY01000146.1"/>
</dbReference>
<evidence type="ECO:0000259" key="3">
    <source>
        <dbReference type="PROSITE" id="PS51186"/>
    </source>
</evidence>
<keyword evidence="1" id="KW-0808">Transferase</keyword>
<evidence type="ECO:0000313" key="5">
    <source>
        <dbReference type="Proteomes" id="UP001152872"/>
    </source>
</evidence>
<keyword evidence="5" id="KW-1185">Reference proteome</keyword>
<reference evidence="4" key="1">
    <citation type="submission" date="2019-05" db="EMBL/GenBank/DDBJ databases">
        <title>Whole genome sequencing of Pseudanabaena catenata USMAC16.</title>
        <authorList>
            <person name="Khan Z."/>
            <person name="Omar W.M."/>
            <person name="Convey P."/>
            <person name="Merican F."/>
            <person name="Najimudin N."/>
        </authorList>
    </citation>
    <scope>NUCLEOTIDE SEQUENCE</scope>
    <source>
        <strain evidence="4">USMAC16</strain>
    </source>
</reference>
<evidence type="ECO:0000256" key="2">
    <source>
        <dbReference type="ARBA" id="ARBA00023315"/>
    </source>
</evidence>
<dbReference type="Pfam" id="PF24553">
    <property type="entry name" value="Rv0428c_C"/>
    <property type="match status" value="1"/>
</dbReference>
<keyword evidence="2" id="KW-0012">Acyltransferase</keyword>
<sequence length="241" mass="26936">MESIESAAFSAWPSLDSQDLYGWHLRFADGYTKRANSANCTQDSEELSEPQVNHIKQIYQNRGLQPIFRLTSISAPPQIDSLLAEKGYRFVDMSLVMTTPLDIQRQAELPTCASSPESWLNIFQQVSGKLEASQAIHLKMLQSIKSPCAFAIKKSQEGLPTSCGLGVLEQGQLGLFDVATSPDFRRRGLARELCEEILQWGGQMGAKVAFVQVVAANSSAISLYERLGFRYAYHYWYRIGD</sequence>
<dbReference type="InterPro" id="IPR050680">
    <property type="entry name" value="YpeA/RimI_acetyltransf"/>
</dbReference>
<accession>A0A9X4RJI3</accession>
<dbReference type="Gene3D" id="3.40.630.30">
    <property type="match status" value="1"/>
</dbReference>
<evidence type="ECO:0000313" key="4">
    <source>
        <dbReference type="EMBL" id="MDG3496035.1"/>
    </source>
</evidence>
<protein>
    <submittedName>
        <fullName evidence="4">GNAT family N-acetyltransferase</fullName>
    </submittedName>
</protein>
<dbReference type="CDD" id="cd04301">
    <property type="entry name" value="NAT_SF"/>
    <property type="match status" value="1"/>
</dbReference>
<evidence type="ECO:0000256" key="1">
    <source>
        <dbReference type="ARBA" id="ARBA00022679"/>
    </source>
</evidence>
<feature type="domain" description="N-acetyltransferase" evidence="3">
    <location>
        <begin position="107"/>
        <end position="241"/>
    </location>
</feature>
<gene>
    <name evidence="4" type="ORF">FEV09_15920</name>
</gene>
<dbReference type="PANTHER" id="PTHR43420:SF12">
    <property type="entry name" value="N-ACETYLTRANSFERASE DOMAIN-CONTAINING PROTEIN"/>
    <property type="match status" value="1"/>
</dbReference>
<dbReference type="EMBL" id="VBTY01000146">
    <property type="protein sequence ID" value="MDG3496035.1"/>
    <property type="molecule type" value="Genomic_DNA"/>
</dbReference>
<dbReference type="SUPFAM" id="SSF55729">
    <property type="entry name" value="Acyl-CoA N-acyltransferases (Nat)"/>
    <property type="match status" value="1"/>
</dbReference>
<dbReference type="InterPro" id="IPR000182">
    <property type="entry name" value="GNAT_dom"/>
</dbReference>
<name>A0A9X4RJI3_9CYAN</name>
<dbReference type="PROSITE" id="PS51186">
    <property type="entry name" value="GNAT"/>
    <property type="match status" value="1"/>
</dbReference>
<dbReference type="InterPro" id="IPR016181">
    <property type="entry name" value="Acyl_CoA_acyltransferase"/>
</dbReference>
<comment type="caution">
    <text evidence="4">The sequence shown here is derived from an EMBL/GenBank/DDBJ whole genome shotgun (WGS) entry which is preliminary data.</text>
</comment>